<evidence type="ECO:0000256" key="3">
    <source>
        <dbReference type="ARBA" id="ARBA00022801"/>
    </source>
</evidence>
<name>A0A1E3QI38_LIPST</name>
<dbReference type="STRING" id="675824.A0A1E3QI38"/>
<dbReference type="PANTHER" id="PTHR14969">
    <property type="entry name" value="SPHINGOSINE-1-PHOSPHATE PHOSPHOHYDROLASE"/>
    <property type="match status" value="1"/>
</dbReference>
<evidence type="ECO:0000256" key="1">
    <source>
        <dbReference type="ARBA" id="ARBA00004477"/>
    </source>
</evidence>
<gene>
    <name evidence="10" type="ORF">LIPSTDRAFT_67618</name>
</gene>
<dbReference type="SUPFAM" id="SSF48317">
    <property type="entry name" value="Acid phosphatase/Vanadium-dependent haloperoxidase"/>
    <property type="match status" value="1"/>
</dbReference>
<keyword evidence="6 8" id="KW-0472">Membrane</keyword>
<evidence type="ECO:0000256" key="6">
    <source>
        <dbReference type="ARBA" id="ARBA00023136"/>
    </source>
</evidence>
<dbReference type="Gene3D" id="1.20.144.10">
    <property type="entry name" value="Phosphatidic acid phosphatase type 2/haloperoxidase"/>
    <property type="match status" value="1"/>
</dbReference>
<keyword evidence="3" id="KW-0378">Hydrolase</keyword>
<evidence type="ECO:0000256" key="2">
    <source>
        <dbReference type="ARBA" id="ARBA00022692"/>
    </source>
</evidence>
<dbReference type="PANTHER" id="PTHR14969:SF28">
    <property type="entry name" value="DIHYDROSPHINGOSINE 1-PHOSPHATE PHOSPHATASE LCB3-RELATED"/>
    <property type="match status" value="1"/>
</dbReference>
<evidence type="ECO:0000256" key="5">
    <source>
        <dbReference type="ARBA" id="ARBA00022989"/>
    </source>
</evidence>
<dbReference type="Proteomes" id="UP000094385">
    <property type="component" value="Unassembled WGS sequence"/>
</dbReference>
<feature type="domain" description="Phosphatidic acid phosphatase type 2/haloperoxidase" evidence="9">
    <location>
        <begin position="109"/>
        <end position="229"/>
    </location>
</feature>
<proteinExistence type="inferred from homology"/>
<dbReference type="SMART" id="SM00014">
    <property type="entry name" value="acidPPc"/>
    <property type="match status" value="1"/>
</dbReference>
<evidence type="ECO:0000313" key="11">
    <source>
        <dbReference type="Proteomes" id="UP000094385"/>
    </source>
</evidence>
<protein>
    <recommendedName>
        <fullName evidence="9">Phosphatidic acid phosphatase type 2/haloperoxidase domain-containing protein</fullName>
    </recommendedName>
</protein>
<organism evidence="10 11">
    <name type="scientific">Lipomyces starkeyi NRRL Y-11557</name>
    <dbReference type="NCBI Taxonomy" id="675824"/>
    <lineage>
        <taxon>Eukaryota</taxon>
        <taxon>Fungi</taxon>
        <taxon>Dikarya</taxon>
        <taxon>Ascomycota</taxon>
        <taxon>Saccharomycotina</taxon>
        <taxon>Lipomycetes</taxon>
        <taxon>Lipomycetales</taxon>
        <taxon>Lipomycetaceae</taxon>
        <taxon>Lipomyces</taxon>
    </lineage>
</organism>
<feature type="transmembrane region" description="Helical" evidence="8">
    <location>
        <begin position="79"/>
        <end position="104"/>
    </location>
</feature>
<dbReference type="InterPro" id="IPR036938">
    <property type="entry name" value="PAP2/HPO_sf"/>
</dbReference>
<dbReference type="OrthoDB" id="301434at2759"/>
<dbReference type="InterPro" id="IPR000326">
    <property type="entry name" value="PAP2/HPO"/>
</dbReference>
<keyword evidence="11" id="KW-1185">Reference proteome</keyword>
<feature type="transmembrane region" description="Helical" evidence="8">
    <location>
        <begin position="243"/>
        <end position="262"/>
    </location>
</feature>
<evidence type="ECO:0000256" key="8">
    <source>
        <dbReference type="SAM" id="Phobius"/>
    </source>
</evidence>
<dbReference type="Pfam" id="PF01569">
    <property type="entry name" value="PAP2"/>
    <property type="match status" value="1"/>
</dbReference>
<evidence type="ECO:0000256" key="4">
    <source>
        <dbReference type="ARBA" id="ARBA00022824"/>
    </source>
</evidence>
<dbReference type="GO" id="GO:0006629">
    <property type="term" value="P:lipid metabolic process"/>
    <property type="evidence" value="ECO:0007669"/>
    <property type="project" value="UniProtKB-ARBA"/>
</dbReference>
<comment type="similarity">
    <text evidence="7">Belongs to the type 2 lipid phosphate phosphatase family.</text>
</comment>
<dbReference type="GO" id="GO:0005789">
    <property type="term" value="C:endoplasmic reticulum membrane"/>
    <property type="evidence" value="ECO:0007669"/>
    <property type="project" value="UniProtKB-SubCell"/>
</dbReference>
<keyword evidence="2 8" id="KW-0812">Transmembrane</keyword>
<feature type="transmembrane region" description="Helical" evidence="8">
    <location>
        <begin position="210"/>
        <end position="231"/>
    </location>
</feature>
<comment type="subcellular location">
    <subcellularLocation>
        <location evidence="1">Endoplasmic reticulum membrane</location>
        <topology evidence="1">Multi-pass membrane protein</topology>
    </subcellularLocation>
</comment>
<reference evidence="10 11" key="1">
    <citation type="journal article" date="2016" name="Proc. Natl. Acad. Sci. U.S.A.">
        <title>Comparative genomics of biotechnologically important yeasts.</title>
        <authorList>
            <person name="Riley R."/>
            <person name="Haridas S."/>
            <person name="Wolfe K.H."/>
            <person name="Lopes M.R."/>
            <person name="Hittinger C.T."/>
            <person name="Goeker M."/>
            <person name="Salamov A.A."/>
            <person name="Wisecaver J.H."/>
            <person name="Long T.M."/>
            <person name="Calvey C.H."/>
            <person name="Aerts A.L."/>
            <person name="Barry K.W."/>
            <person name="Choi C."/>
            <person name="Clum A."/>
            <person name="Coughlan A.Y."/>
            <person name="Deshpande S."/>
            <person name="Douglass A.P."/>
            <person name="Hanson S.J."/>
            <person name="Klenk H.-P."/>
            <person name="LaButti K.M."/>
            <person name="Lapidus A."/>
            <person name="Lindquist E.A."/>
            <person name="Lipzen A.M."/>
            <person name="Meier-Kolthoff J.P."/>
            <person name="Ohm R.A."/>
            <person name="Otillar R.P."/>
            <person name="Pangilinan J.L."/>
            <person name="Peng Y."/>
            <person name="Rokas A."/>
            <person name="Rosa C.A."/>
            <person name="Scheuner C."/>
            <person name="Sibirny A.A."/>
            <person name="Slot J.C."/>
            <person name="Stielow J.B."/>
            <person name="Sun H."/>
            <person name="Kurtzman C.P."/>
            <person name="Blackwell M."/>
            <person name="Grigoriev I.V."/>
            <person name="Jeffries T.W."/>
        </authorList>
    </citation>
    <scope>NUCLEOTIDE SEQUENCE [LARGE SCALE GENOMIC DNA]</scope>
    <source>
        <strain evidence="10 11">NRRL Y-11557</strain>
    </source>
</reference>
<evidence type="ECO:0000313" key="10">
    <source>
        <dbReference type="EMBL" id="ODQ76657.1"/>
    </source>
</evidence>
<feature type="transmembrane region" description="Helical" evidence="8">
    <location>
        <begin position="179"/>
        <end position="198"/>
    </location>
</feature>
<keyword evidence="4" id="KW-0256">Endoplasmic reticulum</keyword>
<dbReference type="AlphaFoldDB" id="A0A1E3QI38"/>
<feature type="transmembrane region" description="Helical" evidence="8">
    <location>
        <begin position="110"/>
        <end position="131"/>
    </location>
</feature>
<dbReference type="CDD" id="cd03388">
    <property type="entry name" value="PAP2_SPPase1"/>
    <property type="match status" value="1"/>
</dbReference>
<evidence type="ECO:0000256" key="7">
    <source>
        <dbReference type="ARBA" id="ARBA00038324"/>
    </source>
</evidence>
<dbReference type="GO" id="GO:0042392">
    <property type="term" value="F:sphingosine-1-phosphate phosphatase activity"/>
    <property type="evidence" value="ECO:0007669"/>
    <property type="project" value="TreeGrafter"/>
</dbReference>
<evidence type="ECO:0000259" key="9">
    <source>
        <dbReference type="SMART" id="SM00014"/>
    </source>
</evidence>
<feature type="transmembrane region" description="Helical" evidence="8">
    <location>
        <begin position="318"/>
        <end position="335"/>
    </location>
</feature>
<sequence>MTRTPVQVSKTKAALADNVEGYQTVNFKDAGNRSRDHYKSSMAKARFRARQLLLPLVRWETPRLAWIQQHTRSKFLDDYFALTANLGTHTFFVIMLPMPFWLGYAHLGRGLVYVLAAGVLISGMMKDFFCLPRPLSPPLHRITMSGSAALEYGFPSTHTTNAVSAALMILYIARENLDFISPFSLLLLRILMWIYMGSIVLGRIYCGMHGFLDVIGGAILGALIFYLRWTFADAIDQFITRPGPLAPCVITPIVLILVRIHPEPVDPCPCFEDGVAFAGVVLGVDMALWHGWGTPFMTAAPYPGNIPYNYAESGIAKSFGRVAFGIVAIFVWRAVMKKTLHAVLPPLFRLIEKIGLSMPREFFLKASEYHKVPSSIPDSTLVGAREIPSLIHNITRMRSDSVGPQSPADMYETIAYREERQRRKSLEIQNDTAHTAETNDGMDELDEDELFLQIPKPRVQYDVEVITKLIVYTGIGWIAVEGCSWAFYQLGF</sequence>
<dbReference type="EMBL" id="KV454289">
    <property type="protein sequence ID" value="ODQ76657.1"/>
    <property type="molecule type" value="Genomic_DNA"/>
</dbReference>
<keyword evidence="5 8" id="KW-1133">Transmembrane helix</keyword>
<accession>A0A1E3QI38</accession>
<feature type="transmembrane region" description="Helical" evidence="8">
    <location>
        <begin position="274"/>
        <end position="292"/>
    </location>
</feature>